<dbReference type="PANTHER" id="PTHR30461:SF2">
    <property type="entry name" value="SERINE RECOMBINASE PINE-RELATED"/>
    <property type="match status" value="1"/>
</dbReference>
<dbReference type="SUPFAM" id="SSF53041">
    <property type="entry name" value="Resolvase-like"/>
    <property type="match status" value="1"/>
</dbReference>
<protein>
    <recommendedName>
        <fullName evidence="5">Recombinase domain-containing protein</fullName>
    </recommendedName>
</protein>
<feature type="region of interest" description="Disordered" evidence="4">
    <location>
        <begin position="1"/>
        <end position="24"/>
    </location>
</feature>
<comment type="caution">
    <text evidence="6">The sequence shown here is derived from an EMBL/GenBank/DDBJ whole genome shotgun (WGS) entry which is preliminary data.</text>
</comment>
<dbReference type="InterPro" id="IPR011109">
    <property type="entry name" value="DNA_bind_recombinase_dom"/>
</dbReference>
<dbReference type="Proteomes" id="UP000588098">
    <property type="component" value="Unassembled WGS sequence"/>
</dbReference>
<keyword evidence="2" id="KW-0233">DNA recombination</keyword>
<feature type="domain" description="Recombinase" evidence="5">
    <location>
        <begin position="186"/>
        <end position="325"/>
    </location>
</feature>
<evidence type="ECO:0000256" key="4">
    <source>
        <dbReference type="SAM" id="MobiDB-lite"/>
    </source>
</evidence>
<sequence>MATATLTRTDGQRSLPTKTMETNTPGVCPCHGRPWVDLLLRKSKIVREGERALSIRAQEERGRAWADEHGYCVRKVWKENLSAWSDVRRPKYDAAMSAVLAGEVPALWCYALDRFSRKGAEAVVPILGKARVIFDYERLDSMDERDRRWIIDRAENAREYSQRLSHNVRVTKDRQRNEGRWLGRAPFGLVAHRETRRLSPNRTPYTCLIKGRRELTPWEVVTRIFKEIAGGTSLHALARKLNEEGIRSSTGKFWRADSIRAIVVHPVYEGWLTVAPGGRSHKRSVHYINDQGEKVRCVDAAELPEMIPADVAARARRVMSGNQIIDSTRIEGRAVHALSGKMRCASCTGAMVIGGTSYNCQFRRAGGACPGPASAWREAIERYVVDAWSARLHSAEDDDPLLLAVAERWQALSRPDESEEIKEARAELKAAQLKLDKFHADDAADFYEGRSARYRIPHKVAAEKRLDAAEKRVKELAGGGRVDITFLIEGHAAKTWHNADPQLRRDLLGLAIDTVIVTKSPGQGKPFKGEERVSIVWAAPETDEYEQAA</sequence>
<dbReference type="RefSeq" id="WP_184570146.1">
    <property type="nucleotide sequence ID" value="NZ_JACHJL010000003.1"/>
</dbReference>
<dbReference type="InterPro" id="IPR036162">
    <property type="entry name" value="Resolvase-like_N_sf"/>
</dbReference>
<dbReference type="PANTHER" id="PTHR30461">
    <property type="entry name" value="DNA-INVERTASE FROM LAMBDOID PROPHAGE"/>
    <property type="match status" value="1"/>
</dbReference>
<evidence type="ECO:0000256" key="1">
    <source>
        <dbReference type="ARBA" id="ARBA00023125"/>
    </source>
</evidence>
<gene>
    <name evidence="6" type="ORF">FHS42_001604</name>
</gene>
<evidence type="ECO:0000313" key="7">
    <source>
        <dbReference type="Proteomes" id="UP000588098"/>
    </source>
</evidence>
<evidence type="ECO:0000256" key="3">
    <source>
        <dbReference type="SAM" id="Coils"/>
    </source>
</evidence>
<dbReference type="AlphaFoldDB" id="A0A7W9Q8A6"/>
<evidence type="ECO:0000259" key="5">
    <source>
        <dbReference type="PROSITE" id="PS51737"/>
    </source>
</evidence>
<dbReference type="InterPro" id="IPR038109">
    <property type="entry name" value="DNA_bind_recomb_sf"/>
</dbReference>
<dbReference type="GO" id="GO:0000150">
    <property type="term" value="F:DNA strand exchange activity"/>
    <property type="evidence" value="ECO:0007669"/>
    <property type="project" value="InterPro"/>
</dbReference>
<keyword evidence="1" id="KW-0238">DNA-binding</keyword>
<keyword evidence="7" id="KW-1185">Reference proteome</keyword>
<dbReference type="Pfam" id="PF00239">
    <property type="entry name" value="Resolvase"/>
    <property type="match status" value="1"/>
</dbReference>
<dbReference type="Pfam" id="PF07508">
    <property type="entry name" value="Recombinase"/>
    <property type="match status" value="1"/>
</dbReference>
<dbReference type="GO" id="GO:0003677">
    <property type="term" value="F:DNA binding"/>
    <property type="evidence" value="ECO:0007669"/>
    <property type="project" value="UniProtKB-KW"/>
</dbReference>
<feature type="coiled-coil region" evidence="3">
    <location>
        <begin position="414"/>
        <end position="479"/>
    </location>
</feature>
<name>A0A7W9Q8A6_9ACTN</name>
<dbReference type="EMBL" id="JACHJL010000003">
    <property type="protein sequence ID" value="MBB5934557.1"/>
    <property type="molecule type" value="Genomic_DNA"/>
</dbReference>
<accession>A0A7W9Q8A6</accession>
<dbReference type="CDD" id="cd00338">
    <property type="entry name" value="Ser_Recombinase"/>
    <property type="match status" value="1"/>
</dbReference>
<dbReference type="Gene3D" id="3.40.50.1390">
    <property type="entry name" value="Resolvase, N-terminal catalytic domain"/>
    <property type="match status" value="1"/>
</dbReference>
<evidence type="ECO:0000256" key="2">
    <source>
        <dbReference type="ARBA" id="ARBA00023172"/>
    </source>
</evidence>
<dbReference type="SMART" id="SM00857">
    <property type="entry name" value="Resolvase"/>
    <property type="match status" value="1"/>
</dbReference>
<dbReference type="Gene3D" id="3.90.1750.20">
    <property type="entry name" value="Putative Large Serine Recombinase, Chain B, Domain 2"/>
    <property type="match status" value="1"/>
</dbReference>
<keyword evidence="3" id="KW-0175">Coiled coil</keyword>
<proteinExistence type="predicted"/>
<organism evidence="6 7">
    <name type="scientific">Streptomyces zagrosensis</name>
    <dbReference type="NCBI Taxonomy" id="1042984"/>
    <lineage>
        <taxon>Bacteria</taxon>
        <taxon>Bacillati</taxon>
        <taxon>Actinomycetota</taxon>
        <taxon>Actinomycetes</taxon>
        <taxon>Kitasatosporales</taxon>
        <taxon>Streptomycetaceae</taxon>
        <taxon>Streptomyces</taxon>
    </lineage>
</organism>
<dbReference type="InterPro" id="IPR050639">
    <property type="entry name" value="SSR_resolvase"/>
</dbReference>
<dbReference type="InterPro" id="IPR006119">
    <property type="entry name" value="Resolv_N"/>
</dbReference>
<evidence type="ECO:0000313" key="6">
    <source>
        <dbReference type="EMBL" id="MBB5934557.1"/>
    </source>
</evidence>
<reference evidence="6 7" key="1">
    <citation type="submission" date="2020-08" db="EMBL/GenBank/DDBJ databases">
        <title>Genomic Encyclopedia of Type Strains, Phase III (KMG-III): the genomes of soil and plant-associated and newly described type strains.</title>
        <authorList>
            <person name="Whitman W."/>
        </authorList>
    </citation>
    <scope>NUCLEOTIDE SEQUENCE [LARGE SCALE GENOMIC DNA]</scope>
    <source>
        <strain evidence="6 7">CECT 8305</strain>
    </source>
</reference>
<dbReference type="PROSITE" id="PS51737">
    <property type="entry name" value="RECOMBINASE_DNA_BIND"/>
    <property type="match status" value="1"/>
</dbReference>